<evidence type="ECO:0000259" key="2">
    <source>
        <dbReference type="Pfam" id="PF12937"/>
    </source>
</evidence>
<dbReference type="SUPFAM" id="SSF81383">
    <property type="entry name" value="F-box domain"/>
    <property type="match status" value="1"/>
</dbReference>
<dbReference type="InterPro" id="IPR001810">
    <property type="entry name" value="F-box_dom"/>
</dbReference>
<keyword evidence="1" id="KW-1133">Transmembrane helix</keyword>
<accession>A0A060S2F0</accession>
<proteinExistence type="predicted"/>
<dbReference type="OrthoDB" id="2749750at2759"/>
<evidence type="ECO:0000256" key="1">
    <source>
        <dbReference type="SAM" id="Phobius"/>
    </source>
</evidence>
<gene>
    <name evidence="3" type="ORF">BN946_scf184499.g5</name>
</gene>
<dbReference type="EMBL" id="CCBP010000019">
    <property type="protein sequence ID" value="CDO68480.1"/>
    <property type="molecule type" value="Genomic_DNA"/>
</dbReference>
<dbReference type="Pfam" id="PF12937">
    <property type="entry name" value="F-box-like"/>
    <property type="match status" value="1"/>
</dbReference>
<evidence type="ECO:0000313" key="4">
    <source>
        <dbReference type="Proteomes" id="UP000029665"/>
    </source>
</evidence>
<name>A0A060S2F0_PYCCI</name>
<evidence type="ECO:0000313" key="3">
    <source>
        <dbReference type="EMBL" id="CDO68480.1"/>
    </source>
</evidence>
<feature type="transmembrane region" description="Helical" evidence="1">
    <location>
        <begin position="320"/>
        <end position="346"/>
    </location>
</feature>
<sequence length="386" mass="42978">MLTDDRRSPELSGARWIATTLSVMYYYLHSIAPALSRLIEPITHSYDRPCYVDDILQGIFSWLSPNDAARAALVCTRWHRSATPAAYSHVVLRFWTPSAFRLARTLSVSAHLRQHVRHLTLICFDPDARCPPLDWLADLPLDLLRSLRVVGPIALYERIATCPALTHAAAVELITLSSREERTADADTRLLYPYQAFAETSSLATLSQQVIRPFYDLHALRQEAEKCGLLIARWSHAGQTSLAELENVINASSGPFPRMNLIVLIAVYDSAWFAHHYLDCFVPTDEPPRAQTTASLRCLCQFEAPATGRTSTPRKAAVSFAMTAGLHTLFSAPLAIAVLSCFLAYVSEDEQPIRGFLLMCCHFNEIAPTDDDCDLCGLGACEISYF</sequence>
<dbReference type="AlphaFoldDB" id="A0A060S2F0"/>
<feature type="domain" description="F-box" evidence="2">
    <location>
        <begin position="53"/>
        <end position="91"/>
    </location>
</feature>
<keyword evidence="4" id="KW-1185">Reference proteome</keyword>
<protein>
    <recommendedName>
        <fullName evidence="2">F-box domain-containing protein</fullName>
    </recommendedName>
</protein>
<reference evidence="3" key="1">
    <citation type="submission" date="2014-01" db="EMBL/GenBank/DDBJ databases">
        <title>The genome of the white-rot fungus Pycnoporus cinnabarinus: a basidiomycete model with a versatile arsenal for lignocellulosic biomass breakdown.</title>
        <authorList>
            <person name="Levasseur A."/>
            <person name="Lomascolo A."/>
            <person name="Ruiz-Duenas F.J."/>
            <person name="Uzan E."/>
            <person name="Piumi F."/>
            <person name="Kues U."/>
            <person name="Ram A.F.J."/>
            <person name="Murat C."/>
            <person name="Haon M."/>
            <person name="Benoit I."/>
            <person name="Arfi Y."/>
            <person name="Chevret D."/>
            <person name="Drula E."/>
            <person name="Kwon M.J."/>
            <person name="Gouret P."/>
            <person name="Lesage-Meessen L."/>
            <person name="Lombard V."/>
            <person name="Mariette J."/>
            <person name="Noirot C."/>
            <person name="Park J."/>
            <person name="Patyshakuliyeva A."/>
            <person name="Wieneger R.A.B."/>
            <person name="Wosten H.A.B."/>
            <person name="Martin F."/>
            <person name="Coutinho P.M."/>
            <person name="de Vries R."/>
            <person name="Martinez A.T."/>
            <person name="Klopp C."/>
            <person name="Pontarotti P."/>
            <person name="Henrissat B."/>
            <person name="Record E."/>
        </authorList>
    </citation>
    <scope>NUCLEOTIDE SEQUENCE [LARGE SCALE GENOMIC DNA]</scope>
    <source>
        <strain evidence="3">BRFM137</strain>
    </source>
</reference>
<dbReference type="InterPro" id="IPR036047">
    <property type="entry name" value="F-box-like_dom_sf"/>
</dbReference>
<keyword evidence="1" id="KW-0472">Membrane</keyword>
<keyword evidence="1" id="KW-0812">Transmembrane</keyword>
<organism evidence="3 4">
    <name type="scientific">Pycnoporus cinnabarinus</name>
    <name type="common">Cinnabar-red polypore</name>
    <name type="synonym">Trametes cinnabarina</name>
    <dbReference type="NCBI Taxonomy" id="5643"/>
    <lineage>
        <taxon>Eukaryota</taxon>
        <taxon>Fungi</taxon>
        <taxon>Dikarya</taxon>
        <taxon>Basidiomycota</taxon>
        <taxon>Agaricomycotina</taxon>
        <taxon>Agaricomycetes</taxon>
        <taxon>Polyporales</taxon>
        <taxon>Polyporaceae</taxon>
        <taxon>Trametes</taxon>
    </lineage>
</organism>
<dbReference type="Gene3D" id="1.20.1280.50">
    <property type="match status" value="1"/>
</dbReference>
<dbReference type="Proteomes" id="UP000029665">
    <property type="component" value="Unassembled WGS sequence"/>
</dbReference>
<dbReference type="HOGENOM" id="CLU_715979_0_0_1"/>
<comment type="caution">
    <text evidence="3">The sequence shown here is derived from an EMBL/GenBank/DDBJ whole genome shotgun (WGS) entry which is preliminary data.</text>
</comment>